<sequence>MIAADAPSARAEWRNGWTVVLAALFGIGLTSSHVYLMGPFIAPIERDYGWTRAQISAGVGVVTFLGAVSAPFVGILLDRVGPRRVALPGAVVFCATLALMGLAPANVRVWWVMWTMVGVGAVMIKPTTWTMAVAGLFDRSRGLALAVTLCGTGLASSVLPILVTWLIDTHGWRAAYPLTAGIMALVVLPLFFLFFHGAADQRRRRPVAASTPPPEAVGATVREALRSARFAKLTLAGFVFTTAAIGITANLVPILGSMGLSRTEAAGVAGLAGLTSVIGRLGTGFLIDRFNGNYVGGICVLIPMIGCAMFLAWPGNVPLMMVAVIVLGLALGAELDIVAYLTTRHFGTARFGTIFGMVSSVWSLAVAVGPTLANHLYDRTGSYAPAIWAFLPLFAVASGCLFTLGPFPKFTGSAPQAGASPTS</sequence>
<keyword evidence="3 4" id="KW-0472">Membrane</keyword>
<evidence type="ECO:0000256" key="4">
    <source>
        <dbReference type="SAM" id="Phobius"/>
    </source>
</evidence>
<dbReference type="InterPro" id="IPR036259">
    <property type="entry name" value="MFS_trans_sf"/>
</dbReference>
<organism evidence="6 7">
    <name type="scientific">Novosphingobium bradum</name>
    <dbReference type="NCBI Taxonomy" id="1737444"/>
    <lineage>
        <taxon>Bacteria</taxon>
        <taxon>Pseudomonadati</taxon>
        <taxon>Pseudomonadota</taxon>
        <taxon>Alphaproteobacteria</taxon>
        <taxon>Sphingomonadales</taxon>
        <taxon>Sphingomonadaceae</taxon>
        <taxon>Novosphingobium</taxon>
    </lineage>
</organism>
<feature type="transmembrane region" description="Helical" evidence="4">
    <location>
        <begin position="85"/>
        <end position="105"/>
    </location>
</feature>
<dbReference type="Proteomes" id="UP001595604">
    <property type="component" value="Unassembled WGS sequence"/>
</dbReference>
<dbReference type="CDD" id="cd17355">
    <property type="entry name" value="MFS_YcxA_like"/>
    <property type="match status" value="1"/>
</dbReference>
<dbReference type="InterPro" id="IPR011701">
    <property type="entry name" value="MFS"/>
</dbReference>
<feature type="transmembrane region" description="Helical" evidence="4">
    <location>
        <begin position="143"/>
        <end position="167"/>
    </location>
</feature>
<feature type="transmembrane region" description="Helical" evidence="4">
    <location>
        <begin position="319"/>
        <end position="341"/>
    </location>
</feature>
<dbReference type="EMBL" id="JBHRTQ010000001">
    <property type="protein sequence ID" value="MFC3172789.1"/>
    <property type="molecule type" value="Genomic_DNA"/>
</dbReference>
<name>A0ABV7IJC8_9SPHN</name>
<protein>
    <submittedName>
        <fullName evidence="6">MFS transporter</fullName>
    </submittedName>
</protein>
<evidence type="ECO:0000256" key="1">
    <source>
        <dbReference type="ARBA" id="ARBA00022692"/>
    </source>
</evidence>
<dbReference type="Pfam" id="PF07690">
    <property type="entry name" value="MFS_1"/>
    <property type="match status" value="1"/>
</dbReference>
<keyword evidence="2 4" id="KW-1133">Transmembrane helix</keyword>
<evidence type="ECO:0000313" key="6">
    <source>
        <dbReference type="EMBL" id="MFC3172789.1"/>
    </source>
</evidence>
<comment type="caution">
    <text evidence="6">The sequence shown here is derived from an EMBL/GenBank/DDBJ whole genome shotgun (WGS) entry which is preliminary data.</text>
</comment>
<feature type="transmembrane region" description="Helical" evidence="4">
    <location>
        <begin position="173"/>
        <end position="195"/>
    </location>
</feature>
<dbReference type="PANTHER" id="PTHR11360:SF290">
    <property type="entry name" value="MONOCARBOXYLATE MFS PERMEASE"/>
    <property type="match status" value="1"/>
</dbReference>
<dbReference type="InterPro" id="IPR020846">
    <property type="entry name" value="MFS_dom"/>
</dbReference>
<dbReference type="RefSeq" id="WP_379508186.1">
    <property type="nucleotide sequence ID" value="NZ_JBHRTQ010000001.1"/>
</dbReference>
<evidence type="ECO:0000259" key="5">
    <source>
        <dbReference type="PROSITE" id="PS50850"/>
    </source>
</evidence>
<feature type="transmembrane region" description="Helical" evidence="4">
    <location>
        <begin position="55"/>
        <end position="78"/>
    </location>
</feature>
<accession>A0ABV7IJC8</accession>
<keyword evidence="1 4" id="KW-0812">Transmembrane</keyword>
<dbReference type="SUPFAM" id="SSF103473">
    <property type="entry name" value="MFS general substrate transporter"/>
    <property type="match status" value="1"/>
</dbReference>
<feature type="transmembrane region" description="Helical" evidence="4">
    <location>
        <begin position="16"/>
        <end position="35"/>
    </location>
</feature>
<feature type="transmembrane region" description="Helical" evidence="4">
    <location>
        <begin position="267"/>
        <end position="287"/>
    </location>
</feature>
<feature type="transmembrane region" description="Helical" evidence="4">
    <location>
        <begin position="111"/>
        <end position="136"/>
    </location>
</feature>
<reference evidence="7" key="1">
    <citation type="journal article" date="2019" name="Int. J. Syst. Evol. Microbiol.">
        <title>The Global Catalogue of Microorganisms (GCM) 10K type strain sequencing project: providing services to taxonomists for standard genome sequencing and annotation.</title>
        <authorList>
            <consortium name="The Broad Institute Genomics Platform"/>
            <consortium name="The Broad Institute Genome Sequencing Center for Infectious Disease"/>
            <person name="Wu L."/>
            <person name="Ma J."/>
        </authorList>
    </citation>
    <scope>NUCLEOTIDE SEQUENCE [LARGE SCALE GENOMIC DNA]</scope>
    <source>
        <strain evidence="7">KCTC 42984</strain>
    </source>
</reference>
<feature type="transmembrane region" description="Helical" evidence="4">
    <location>
        <begin position="353"/>
        <end position="373"/>
    </location>
</feature>
<keyword evidence="7" id="KW-1185">Reference proteome</keyword>
<proteinExistence type="predicted"/>
<dbReference type="InterPro" id="IPR050327">
    <property type="entry name" value="Proton-linked_MCT"/>
</dbReference>
<feature type="transmembrane region" description="Helical" evidence="4">
    <location>
        <begin position="294"/>
        <end position="313"/>
    </location>
</feature>
<gene>
    <name evidence="6" type="ORF">ACFOD9_00840</name>
</gene>
<dbReference type="PANTHER" id="PTHR11360">
    <property type="entry name" value="MONOCARBOXYLATE TRANSPORTER"/>
    <property type="match status" value="1"/>
</dbReference>
<dbReference type="Gene3D" id="1.20.1250.20">
    <property type="entry name" value="MFS general substrate transporter like domains"/>
    <property type="match status" value="1"/>
</dbReference>
<feature type="transmembrane region" description="Helical" evidence="4">
    <location>
        <begin position="385"/>
        <end position="404"/>
    </location>
</feature>
<evidence type="ECO:0000256" key="3">
    <source>
        <dbReference type="ARBA" id="ARBA00023136"/>
    </source>
</evidence>
<feature type="transmembrane region" description="Helical" evidence="4">
    <location>
        <begin position="233"/>
        <end position="255"/>
    </location>
</feature>
<evidence type="ECO:0000256" key="2">
    <source>
        <dbReference type="ARBA" id="ARBA00022989"/>
    </source>
</evidence>
<evidence type="ECO:0000313" key="7">
    <source>
        <dbReference type="Proteomes" id="UP001595604"/>
    </source>
</evidence>
<dbReference type="PROSITE" id="PS50850">
    <property type="entry name" value="MFS"/>
    <property type="match status" value="1"/>
</dbReference>
<feature type="domain" description="Major facilitator superfamily (MFS) profile" evidence="5">
    <location>
        <begin position="19"/>
        <end position="409"/>
    </location>
</feature>